<dbReference type="GO" id="GO:0160104">
    <property type="term" value="F:tRNA (guanine(26)-N2)-dimethyltransferase activity"/>
    <property type="evidence" value="ECO:0007669"/>
    <property type="project" value="UniProtKB-EC"/>
</dbReference>
<keyword evidence="12" id="KW-1185">Reference proteome</keyword>
<comment type="similarity">
    <text evidence="9">Belongs to the class I-like SAM-binding methyltransferase superfamily. Trm1 family.</text>
</comment>
<evidence type="ECO:0000313" key="11">
    <source>
        <dbReference type="EMBL" id="CDJ48197.1"/>
    </source>
</evidence>
<dbReference type="InterPro" id="IPR029063">
    <property type="entry name" value="SAM-dependent_MTases_sf"/>
</dbReference>
<dbReference type="GO" id="GO:0005634">
    <property type="term" value="C:nucleus"/>
    <property type="evidence" value="ECO:0007669"/>
    <property type="project" value="TreeGrafter"/>
</dbReference>
<evidence type="ECO:0000313" key="12">
    <source>
        <dbReference type="Proteomes" id="UP000030750"/>
    </source>
</evidence>
<dbReference type="PROSITE" id="PS51626">
    <property type="entry name" value="SAM_MT_TRM1"/>
    <property type="match status" value="1"/>
</dbReference>
<dbReference type="GO" id="GO:0000049">
    <property type="term" value="F:tRNA binding"/>
    <property type="evidence" value="ECO:0007669"/>
    <property type="project" value="UniProtKB-UniRule"/>
</dbReference>
<evidence type="ECO:0000256" key="4">
    <source>
        <dbReference type="ARBA" id="ARBA00022691"/>
    </source>
</evidence>
<name>U6LCM0_9EIME</name>
<dbReference type="Pfam" id="PF02005">
    <property type="entry name" value="TRM"/>
    <property type="match status" value="1"/>
</dbReference>
<keyword evidence="1 9" id="KW-0820">tRNA-binding</keyword>
<dbReference type="AlphaFoldDB" id="U6LCM0"/>
<evidence type="ECO:0000256" key="3">
    <source>
        <dbReference type="ARBA" id="ARBA00022679"/>
    </source>
</evidence>
<keyword evidence="3 9" id="KW-0808">Transferase</keyword>
<evidence type="ECO:0000256" key="10">
    <source>
        <dbReference type="SAM" id="MobiDB-lite"/>
    </source>
</evidence>
<keyword evidence="6 9" id="KW-0694">RNA-binding</keyword>
<dbReference type="Gene3D" id="3.40.50.150">
    <property type="entry name" value="Vaccinia Virus protein VP39"/>
    <property type="match status" value="1"/>
</dbReference>
<keyword evidence="5 9" id="KW-0819">tRNA processing</keyword>
<evidence type="ECO:0000256" key="2">
    <source>
        <dbReference type="ARBA" id="ARBA00022603"/>
    </source>
</evidence>
<dbReference type="Proteomes" id="UP000030750">
    <property type="component" value="Unassembled WGS sequence"/>
</dbReference>
<feature type="compositionally biased region" description="Basic and acidic residues" evidence="10">
    <location>
        <begin position="10"/>
        <end position="20"/>
    </location>
</feature>
<comment type="catalytic activity">
    <reaction evidence="8">
        <text>guanosine(26) in tRNA + 2 S-adenosyl-L-methionine = N(2)-dimethylguanosine(26) in tRNA + 2 S-adenosyl-L-homocysteine + 2 H(+)</text>
        <dbReference type="Rhea" id="RHEA:43140"/>
        <dbReference type="Rhea" id="RHEA-COMP:10359"/>
        <dbReference type="Rhea" id="RHEA-COMP:10360"/>
        <dbReference type="ChEBI" id="CHEBI:15378"/>
        <dbReference type="ChEBI" id="CHEBI:57856"/>
        <dbReference type="ChEBI" id="CHEBI:59789"/>
        <dbReference type="ChEBI" id="CHEBI:74269"/>
        <dbReference type="ChEBI" id="CHEBI:74513"/>
        <dbReference type="EC" id="2.1.1.216"/>
    </reaction>
</comment>
<dbReference type="PANTHER" id="PTHR10631:SF3">
    <property type="entry name" value="TRNA (GUANINE(26)-N(2))-DIMETHYLTRANSFERASE"/>
    <property type="match status" value="1"/>
</dbReference>
<organism evidence="11 12">
    <name type="scientific">Eimeria brunetti</name>
    <dbReference type="NCBI Taxonomy" id="51314"/>
    <lineage>
        <taxon>Eukaryota</taxon>
        <taxon>Sar</taxon>
        <taxon>Alveolata</taxon>
        <taxon>Apicomplexa</taxon>
        <taxon>Conoidasida</taxon>
        <taxon>Coccidia</taxon>
        <taxon>Eucoccidiorida</taxon>
        <taxon>Eimeriorina</taxon>
        <taxon>Eimeriidae</taxon>
        <taxon>Eimeria</taxon>
    </lineage>
</organism>
<feature type="region of interest" description="Disordered" evidence="10">
    <location>
        <begin position="1"/>
        <end position="60"/>
    </location>
</feature>
<keyword evidence="4 9" id="KW-0949">S-adenosyl-L-methionine</keyword>
<evidence type="ECO:0000256" key="6">
    <source>
        <dbReference type="ARBA" id="ARBA00022884"/>
    </source>
</evidence>
<keyword evidence="2 9" id="KW-0489">Methyltransferase</keyword>
<sequence length="276" mass="28011">MAGGPSPSKARGDRGPDPDPHPTALGSDPHPTALGSGSHPTALGSGSDPGPTPHTPQKEGQIREGLVSVGAPPGETVFYNPAQVFNRDLSILVLKAFACRQQQLIRHKTAAAAARCKAEGKPEPPPLEFVGFNVVEALAATGLRSLRYVKELEGVVRCAVANDLDPAAAAAAAANAKLNNVPPNSFFAAATAAAAAAAAGGGEGGLPFFYDVVDIDPYGSSAGFLAAAISLLRSGGLLCVTCTDTATLVGNSVETAFYKYGGSTAKMSSHHEVAIR</sequence>
<evidence type="ECO:0000256" key="8">
    <source>
        <dbReference type="ARBA" id="ARBA00051897"/>
    </source>
</evidence>
<evidence type="ECO:0000256" key="5">
    <source>
        <dbReference type="ARBA" id="ARBA00022694"/>
    </source>
</evidence>
<dbReference type="PANTHER" id="PTHR10631">
    <property type="entry name" value="N 2 ,N 2 -DIMETHYLGUANOSINE TRNA METHYLTRANSFERASE"/>
    <property type="match status" value="1"/>
</dbReference>
<protein>
    <recommendedName>
        <fullName evidence="7">tRNA (guanine(26)-N(2))-dimethyltransferase</fullName>
        <ecNumber evidence="7">2.1.1.216</ecNumber>
    </recommendedName>
</protein>
<reference evidence="11" key="1">
    <citation type="submission" date="2013-10" db="EMBL/GenBank/DDBJ databases">
        <title>Genomic analysis of the causative agents of coccidiosis in chickens.</title>
        <authorList>
            <person name="Reid A.J."/>
            <person name="Blake D."/>
            <person name="Billington K."/>
            <person name="Browne H."/>
            <person name="Dunn M."/>
            <person name="Hung S."/>
            <person name="Kawahara F."/>
            <person name="Miranda-Saavedra D."/>
            <person name="Mourier T."/>
            <person name="Nagra H."/>
            <person name="Otto T.D."/>
            <person name="Rawlings N."/>
            <person name="Sanchez A."/>
            <person name="Sanders M."/>
            <person name="Subramaniam C."/>
            <person name="Tay Y."/>
            <person name="Dear P."/>
            <person name="Doerig C."/>
            <person name="Gruber A."/>
            <person name="Parkinson J."/>
            <person name="Shirley M."/>
            <person name="Wan K.L."/>
            <person name="Berriman M."/>
            <person name="Tomley F."/>
            <person name="Pain A."/>
        </authorList>
    </citation>
    <scope>NUCLEOTIDE SEQUENCE [LARGE SCALE GENOMIC DNA]</scope>
    <source>
        <strain evidence="11">Houghton</strain>
    </source>
</reference>
<dbReference type="SUPFAM" id="SSF53335">
    <property type="entry name" value="S-adenosyl-L-methionine-dependent methyltransferases"/>
    <property type="match status" value="1"/>
</dbReference>
<dbReference type="VEuPathDB" id="ToxoDB:EBH_0077530"/>
<evidence type="ECO:0000256" key="9">
    <source>
        <dbReference type="PROSITE-ProRule" id="PRU00958"/>
    </source>
</evidence>
<dbReference type="GO" id="GO:0002940">
    <property type="term" value="P:tRNA N2-guanine methylation"/>
    <property type="evidence" value="ECO:0007669"/>
    <property type="project" value="TreeGrafter"/>
</dbReference>
<dbReference type="InterPro" id="IPR002905">
    <property type="entry name" value="Trm1"/>
</dbReference>
<evidence type="ECO:0000256" key="7">
    <source>
        <dbReference type="ARBA" id="ARBA00039099"/>
    </source>
</evidence>
<gene>
    <name evidence="11" type="ORF">EBH_0077530</name>
</gene>
<evidence type="ECO:0000256" key="1">
    <source>
        <dbReference type="ARBA" id="ARBA00022555"/>
    </source>
</evidence>
<proteinExistence type="inferred from homology"/>
<reference evidence="11" key="2">
    <citation type="submission" date="2013-10" db="EMBL/GenBank/DDBJ databases">
        <authorList>
            <person name="Aslett M."/>
        </authorList>
    </citation>
    <scope>NUCLEOTIDE SEQUENCE [LARGE SCALE GENOMIC DNA]</scope>
    <source>
        <strain evidence="11">Houghton</strain>
    </source>
</reference>
<dbReference type="EMBL" id="HG711022">
    <property type="protein sequence ID" value="CDJ48197.1"/>
    <property type="molecule type" value="Genomic_DNA"/>
</dbReference>
<dbReference type="EC" id="2.1.1.216" evidence="7"/>
<accession>U6LCM0</accession>
<dbReference type="OrthoDB" id="6349953at2759"/>